<proteinExistence type="predicted"/>
<dbReference type="Proteomes" id="UP000237797">
    <property type="component" value="Unassembled WGS sequence"/>
</dbReference>
<keyword evidence="3" id="KW-1185">Reference proteome</keyword>
<name>A0A2T0LC33_9BACL</name>
<dbReference type="EMBL" id="PVNE01000024">
    <property type="protein sequence ID" value="PRX39493.1"/>
    <property type="molecule type" value="Genomic_DNA"/>
</dbReference>
<reference evidence="2 3" key="1">
    <citation type="submission" date="2018-03" db="EMBL/GenBank/DDBJ databases">
        <title>Genomic Encyclopedia of Archaeal and Bacterial Type Strains, Phase II (KMG-II): from individual species to whole genera.</title>
        <authorList>
            <person name="Goeker M."/>
        </authorList>
    </citation>
    <scope>NUCLEOTIDE SEQUENCE [LARGE SCALE GENOMIC DNA]</scope>
    <source>
        <strain evidence="2 3">DSM 44946</strain>
    </source>
</reference>
<feature type="region of interest" description="Disordered" evidence="1">
    <location>
        <begin position="98"/>
        <end position="132"/>
    </location>
</feature>
<evidence type="ECO:0000313" key="2">
    <source>
        <dbReference type="EMBL" id="PRX39493.1"/>
    </source>
</evidence>
<accession>A0A2T0LC33</accession>
<gene>
    <name evidence="2" type="ORF">CLV97_12431</name>
</gene>
<dbReference type="AlphaFoldDB" id="A0A2T0LC33"/>
<comment type="caution">
    <text evidence="2">The sequence shown here is derived from an EMBL/GenBank/DDBJ whole genome shotgun (WGS) entry which is preliminary data.</text>
</comment>
<evidence type="ECO:0000313" key="3">
    <source>
        <dbReference type="Proteomes" id="UP000237797"/>
    </source>
</evidence>
<sequence length="132" mass="15351">MKPGPLRWPGHNKEGSEMKAIVLKETKVNKRGKNNRGQWRLTIYVNRDDELKAEALDTYEMVCSCGTWNPEKQDFDWPGDPRYYGPPKYIRKELRRLAEEYASEPKPGHSGGPAQQRSDQNERCYQLRGNDP</sequence>
<protein>
    <submittedName>
        <fullName evidence="2">Uncharacterized protein</fullName>
    </submittedName>
</protein>
<organism evidence="2 3">
    <name type="scientific">Planifilum fimeticola</name>
    <dbReference type="NCBI Taxonomy" id="201975"/>
    <lineage>
        <taxon>Bacteria</taxon>
        <taxon>Bacillati</taxon>
        <taxon>Bacillota</taxon>
        <taxon>Bacilli</taxon>
        <taxon>Bacillales</taxon>
        <taxon>Thermoactinomycetaceae</taxon>
        <taxon>Planifilum</taxon>
    </lineage>
</organism>
<evidence type="ECO:0000256" key="1">
    <source>
        <dbReference type="SAM" id="MobiDB-lite"/>
    </source>
</evidence>